<keyword evidence="1" id="KW-1133">Transmembrane helix</keyword>
<reference evidence="2 3" key="1">
    <citation type="submission" date="2015-08" db="EMBL/GenBank/DDBJ databases">
        <title>Genomes of Isolates from Cabo Rojo, PR.</title>
        <authorList>
            <person name="Sanchez-Nieves R.L."/>
            <person name="Montalvo-Rodriguez R."/>
        </authorList>
    </citation>
    <scope>NUCLEOTIDE SEQUENCE [LARGE SCALE GENOMIC DNA]</scope>
    <source>
        <strain evidence="2 3">5</strain>
    </source>
</reference>
<evidence type="ECO:0000313" key="2">
    <source>
        <dbReference type="EMBL" id="KOX94215.1"/>
    </source>
</evidence>
<feature type="transmembrane region" description="Helical" evidence="1">
    <location>
        <begin position="6"/>
        <end position="24"/>
    </location>
</feature>
<dbReference type="Proteomes" id="UP000037747">
    <property type="component" value="Unassembled WGS sequence"/>
</dbReference>
<protein>
    <submittedName>
        <fullName evidence="2">Uncharacterized protein</fullName>
    </submittedName>
</protein>
<accession>A0A0M9AN44</accession>
<keyword evidence="1" id="KW-0812">Transmembrane</keyword>
<keyword evidence="3" id="KW-1185">Reference proteome</keyword>
<dbReference type="PATRIC" id="fig|1705389.3.peg.1649"/>
<organism evidence="2 3">
    <name type="scientific">Halorubrum tropicale</name>
    <dbReference type="NCBI Taxonomy" id="1765655"/>
    <lineage>
        <taxon>Archaea</taxon>
        <taxon>Methanobacteriati</taxon>
        <taxon>Methanobacteriota</taxon>
        <taxon>Stenosarchaea group</taxon>
        <taxon>Halobacteria</taxon>
        <taxon>Halobacteriales</taxon>
        <taxon>Haloferacaceae</taxon>
        <taxon>Halorubrum</taxon>
    </lineage>
</organism>
<sequence length="70" mass="7710">MPYGWTILEILGVAFGVLGIYYGITEAQFLTAGLGFYATSVTVAYHSADVDREDLFEALEEERADKSDPD</sequence>
<name>A0A0M9AN44_9EURY</name>
<dbReference type="RefSeq" id="WP_053773048.1">
    <property type="nucleotide sequence ID" value="NZ_LIST01000010.1"/>
</dbReference>
<dbReference type="AlphaFoldDB" id="A0A0M9AN44"/>
<evidence type="ECO:0000313" key="3">
    <source>
        <dbReference type="Proteomes" id="UP000037747"/>
    </source>
</evidence>
<dbReference type="EMBL" id="LIST01000010">
    <property type="protein sequence ID" value="KOX94215.1"/>
    <property type="molecule type" value="Genomic_DNA"/>
</dbReference>
<gene>
    <name evidence="2" type="ORF">AMR74_16005</name>
</gene>
<evidence type="ECO:0000256" key="1">
    <source>
        <dbReference type="SAM" id="Phobius"/>
    </source>
</evidence>
<keyword evidence="1" id="KW-0472">Membrane</keyword>
<comment type="caution">
    <text evidence="2">The sequence shown here is derived from an EMBL/GenBank/DDBJ whole genome shotgun (WGS) entry which is preliminary data.</text>
</comment>
<proteinExistence type="predicted"/>